<evidence type="ECO:0000313" key="6">
    <source>
        <dbReference type="EMBL" id="MBD1549574.1"/>
    </source>
</evidence>
<dbReference type="Pfam" id="PF12833">
    <property type="entry name" value="HTH_18"/>
    <property type="match status" value="1"/>
</dbReference>
<accession>A0A926P026</accession>
<feature type="region of interest" description="Disordered" evidence="4">
    <location>
        <begin position="336"/>
        <end position="360"/>
    </location>
</feature>
<dbReference type="Proteomes" id="UP000598467">
    <property type="component" value="Unassembled WGS sequence"/>
</dbReference>
<gene>
    <name evidence="6" type="ORF">HK439_25240</name>
</gene>
<dbReference type="RefSeq" id="WP_190294265.1">
    <property type="nucleotide sequence ID" value="NZ_JABFCZ010000044.1"/>
</dbReference>
<evidence type="ECO:0000256" key="3">
    <source>
        <dbReference type="ARBA" id="ARBA00023163"/>
    </source>
</evidence>
<evidence type="ECO:0000256" key="1">
    <source>
        <dbReference type="ARBA" id="ARBA00023015"/>
    </source>
</evidence>
<dbReference type="Pfam" id="PF12625">
    <property type="entry name" value="Arabinose_bd"/>
    <property type="match status" value="1"/>
</dbReference>
<keyword evidence="3" id="KW-0804">Transcription</keyword>
<dbReference type="InterPro" id="IPR018060">
    <property type="entry name" value="HTH_AraC"/>
</dbReference>
<dbReference type="GO" id="GO:0003700">
    <property type="term" value="F:DNA-binding transcription factor activity"/>
    <property type="evidence" value="ECO:0007669"/>
    <property type="project" value="InterPro"/>
</dbReference>
<evidence type="ECO:0000256" key="2">
    <source>
        <dbReference type="ARBA" id="ARBA00023125"/>
    </source>
</evidence>
<keyword evidence="1" id="KW-0805">Transcription regulation</keyword>
<dbReference type="InterPro" id="IPR009057">
    <property type="entry name" value="Homeodomain-like_sf"/>
</dbReference>
<evidence type="ECO:0000256" key="4">
    <source>
        <dbReference type="SAM" id="MobiDB-lite"/>
    </source>
</evidence>
<dbReference type="GO" id="GO:0000976">
    <property type="term" value="F:transcription cis-regulatory region binding"/>
    <property type="evidence" value="ECO:0007669"/>
    <property type="project" value="TreeGrafter"/>
</dbReference>
<feature type="domain" description="HTH araC/xylS-type" evidence="5">
    <location>
        <begin position="238"/>
        <end position="336"/>
    </location>
</feature>
<dbReference type="SUPFAM" id="SSF46689">
    <property type="entry name" value="Homeodomain-like"/>
    <property type="match status" value="1"/>
</dbReference>
<dbReference type="PANTHER" id="PTHR47894:SF4">
    <property type="entry name" value="HTH-TYPE TRANSCRIPTIONAL REGULATOR GADX"/>
    <property type="match status" value="1"/>
</dbReference>
<dbReference type="Gene3D" id="1.10.10.60">
    <property type="entry name" value="Homeodomain-like"/>
    <property type="match status" value="1"/>
</dbReference>
<comment type="caution">
    <text evidence="6">The sequence shown here is derived from an EMBL/GenBank/DDBJ whole genome shotgun (WGS) entry which is preliminary data.</text>
</comment>
<dbReference type="PROSITE" id="PS01124">
    <property type="entry name" value="HTH_ARAC_FAMILY_2"/>
    <property type="match status" value="1"/>
</dbReference>
<name>A0A926P026_9HYPH</name>
<dbReference type="GO" id="GO:0005829">
    <property type="term" value="C:cytosol"/>
    <property type="evidence" value="ECO:0007669"/>
    <property type="project" value="TreeGrafter"/>
</dbReference>
<dbReference type="AlphaFoldDB" id="A0A926P026"/>
<proteinExistence type="predicted"/>
<organism evidence="6 7">
    <name type="scientific">Roseibium aggregatum</name>
    <dbReference type="NCBI Taxonomy" id="187304"/>
    <lineage>
        <taxon>Bacteria</taxon>
        <taxon>Pseudomonadati</taxon>
        <taxon>Pseudomonadota</taxon>
        <taxon>Alphaproteobacteria</taxon>
        <taxon>Hyphomicrobiales</taxon>
        <taxon>Stappiaceae</taxon>
        <taxon>Roseibium</taxon>
    </lineage>
</organism>
<dbReference type="PANTHER" id="PTHR47894">
    <property type="entry name" value="HTH-TYPE TRANSCRIPTIONAL REGULATOR GADX"/>
    <property type="match status" value="1"/>
</dbReference>
<dbReference type="InterPro" id="IPR032687">
    <property type="entry name" value="AraC-type_N"/>
</dbReference>
<reference evidence="6" key="1">
    <citation type="submission" date="2020-05" db="EMBL/GenBank/DDBJ databases">
        <title>Identification of trans-AT polyketide cluster in two marine bacteria, producers of a novel glutaramide-containing polyketide sesbanimide D and analogs.</title>
        <authorList>
            <person name="Kacar D."/>
            <person name="Rodriguez P."/>
            <person name="Canedo L."/>
            <person name="Gonzalez E."/>
            <person name="Galan B."/>
            <person name="De La Calle F."/>
            <person name="Garcia J.L."/>
        </authorList>
    </citation>
    <scope>NUCLEOTIDE SEQUENCE</scope>
    <source>
        <strain evidence="6">PHM038</strain>
    </source>
</reference>
<sequence>MAAVKEWARADALRVLRDGMPADLLDWEELAGRHGIDLDELDDPEGIVPITALYAVFEEAAEVSGDDARIFDIFNATDIGEFSLFDYLFTCAPTLREGCRAWQRFMQIRSNAYTVTFTEGEDGRQGVLEWKLQDRHGIWRQNMFARMAWAARGFEAALGTRMAPIEIELATGAPVCSSDFQKRYGSRIRFDGTRNRISIEARYLDEKPVRNDNNLYAIIERASLGELNLRARNTSPLSAIAEVIAETMKAGTCTLPAVADTLGMSERSLQRTMENEGVSFRELTAQVRRAAARRYLRETALPIKEVSYLLGYSEVSTFSRAVRQWFGCPPRALRQNPDMGADDALPEFHPDLMPPVGEQS</sequence>
<dbReference type="EMBL" id="JABFCZ010000044">
    <property type="protein sequence ID" value="MBD1549574.1"/>
    <property type="molecule type" value="Genomic_DNA"/>
</dbReference>
<protein>
    <submittedName>
        <fullName evidence="6">Helix-turn-helix domain-containing protein</fullName>
    </submittedName>
</protein>
<evidence type="ECO:0000313" key="7">
    <source>
        <dbReference type="Proteomes" id="UP000598467"/>
    </source>
</evidence>
<dbReference type="SMART" id="SM00342">
    <property type="entry name" value="HTH_ARAC"/>
    <property type="match status" value="1"/>
</dbReference>
<keyword evidence="2" id="KW-0238">DNA-binding</keyword>
<evidence type="ECO:0000259" key="5">
    <source>
        <dbReference type="PROSITE" id="PS01124"/>
    </source>
</evidence>